<dbReference type="SUPFAM" id="SSF141571">
    <property type="entry name" value="Pentapeptide repeat-like"/>
    <property type="match status" value="1"/>
</dbReference>
<organism evidence="1 2">
    <name type="scientific">Terrisporobacter othiniensis</name>
    <dbReference type="NCBI Taxonomy" id="1577792"/>
    <lineage>
        <taxon>Bacteria</taxon>
        <taxon>Bacillati</taxon>
        <taxon>Bacillota</taxon>
        <taxon>Clostridia</taxon>
        <taxon>Peptostreptococcales</taxon>
        <taxon>Peptostreptococcaceae</taxon>
        <taxon>Terrisporobacter</taxon>
    </lineage>
</organism>
<dbReference type="RefSeq" id="WP_039681115.1">
    <property type="nucleotide sequence ID" value="NZ_JAWGXO010000003.1"/>
</dbReference>
<dbReference type="EMBL" id="JWHR01000143">
    <property type="protein sequence ID" value="KHS55824.1"/>
    <property type="molecule type" value="Genomic_DNA"/>
</dbReference>
<accession>A0A0B3VT92</accession>
<dbReference type="Proteomes" id="UP000031189">
    <property type="component" value="Unassembled WGS sequence"/>
</dbReference>
<dbReference type="PANTHER" id="PTHR14136">
    <property type="entry name" value="BTB_POZ DOMAIN-CONTAINING PROTEIN KCTD9"/>
    <property type="match status" value="1"/>
</dbReference>
<keyword evidence="2" id="KW-1185">Reference proteome</keyword>
<dbReference type="OrthoDB" id="2989145at2"/>
<dbReference type="PANTHER" id="PTHR14136:SF17">
    <property type="entry name" value="BTB_POZ DOMAIN-CONTAINING PROTEIN KCTD9"/>
    <property type="match status" value="1"/>
</dbReference>
<name>A0A0B3VT92_9FIRM</name>
<dbReference type="AlphaFoldDB" id="A0A0B3VT92"/>
<dbReference type="STRING" id="1577792.QX51_17105"/>
<dbReference type="Gene3D" id="2.160.20.80">
    <property type="entry name" value="E3 ubiquitin-protein ligase SopA"/>
    <property type="match status" value="1"/>
</dbReference>
<protein>
    <recommendedName>
        <fullName evidence="3">Pentapeptide repeat-containing protein</fullName>
    </recommendedName>
</protein>
<sequence length="181" mass="20740">MRELNFQGQNLQGRTFVNMDLRGANFKDANLVGVDFRGSDLRGVNFQGANLFGSDLENTLLDDVIYDHNTKYYEMYCPSEGAFLAYKKCYNYRIVQLLVPGDAKRTSATRNSCRCDKAKVLSIKSEDSTESFEEATSYVDESFIYKVGEWAIAENFNEDRWVESTTGIHFFMTREEAIGYL</sequence>
<evidence type="ECO:0008006" key="3">
    <source>
        <dbReference type="Google" id="ProtNLM"/>
    </source>
</evidence>
<evidence type="ECO:0000313" key="1">
    <source>
        <dbReference type="EMBL" id="KHS55824.1"/>
    </source>
</evidence>
<dbReference type="Pfam" id="PF19062">
    <property type="entry name" value="DUF5758"/>
    <property type="match status" value="1"/>
</dbReference>
<dbReference type="Pfam" id="PF00805">
    <property type="entry name" value="Pentapeptide"/>
    <property type="match status" value="1"/>
</dbReference>
<gene>
    <name evidence="1" type="ORF">QX51_17105</name>
</gene>
<dbReference type="InterPro" id="IPR043919">
    <property type="entry name" value="DUF5758"/>
</dbReference>
<proteinExistence type="predicted"/>
<dbReference type="InterPro" id="IPR001646">
    <property type="entry name" value="5peptide_repeat"/>
</dbReference>
<comment type="caution">
    <text evidence="1">The sequence shown here is derived from an EMBL/GenBank/DDBJ whole genome shotgun (WGS) entry which is preliminary data.</text>
</comment>
<dbReference type="InterPro" id="IPR051082">
    <property type="entry name" value="Pentapeptide-BTB/POZ_domain"/>
</dbReference>
<evidence type="ECO:0000313" key="2">
    <source>
        <dbReference type="Proteomes" id="UP000031189"/>
    </source>
</evidence>
<reference evidence="1 2" key="1">
    <citation type="submission" date="2014-12" db="EMBL/GenBank/DDBJ databases">
        <title>Draft genome sequence of Terrisporobacter sp. 08-306576, isolated from the blood culture of a bacteremia patient.</title>
        <authorList>
            <person name="Lund L.C."/>
            <person name="Sydenham T.V."/>
            <person name="Hogh S.V."/>
            <person name="Skov M.N."/>
            <person name="Kemp M."/>
            <person name="Justesen U.S."/>
        </authorList>
    </citation>
    <scope>NUCLEOTIDE SEQUENCE [LARGE SCALE GENOMIC DNA]</scope>
    <source>
        <strain evidence="1 2">08-306576</strain>
    </source>
</reference>